<evidence type="ECO:0000259" key="1">
    <source>
        <dbReference type="Pfam" id="PF14512"/>
    </source>
</evidence>
<feature type="domain" description="Putative nitroreductase TM1586" evidence="1">
    <location>
        <begin position="3"/>
        <end position="203"/>
    </location>
</feature>
<name>A0A0U2SLY7_9EURY</name>
<dbReference type="RefSeq" id="WP_058740102.1">
    <property type="nucleotide sequence ID" value="NZ_CP011266.1"/>
</dbReference>
<dbReference type="OrthoDB" id="287850at2157"/>
<organism evidence="2 3">
    <name type="scientific">Methanobrevibacter millerae</name>
    <dbReference type="NCBI Taxonomy" id="230361"/>
    <lineage>
        <taxon>Archaea</taxon>
        <taxon>Methanobacteriati</taxon>
        <taxon>Methanobacteriota</taxon>
        <taxon>Methanomada group</taxon>
        <taxon>Methanobacteria</taxon>
        <taxon>Methanobacteriales</taxon>
        <taxon>Methanobacteriaceae</taxon>
        <taxon>Methanobrevibacter</taxon>
    </lineage>
</organism>
<accession>A0A0U2SLY7</accession>
<dbReference type="Gene3D" id="3.40.109.30">
    <property type="entry name" value="putative nitroreductase (tm1586), domain 2"/>
    <property type="match status" value="1"/>
</dbReference>
<evidence type="ECO:0000313" key="3">
    <source>
        <dbReference type="Proteomes" id="UP000067738"/>
    </source>
</evidence>
<dbReference type="InterPro" id="IPR000415">
    <property type="entry name" value="Nitroreductase-like"/>
</dbReference>
<proteinExistence type="predicted"/>
<sequence>MDLSDQIYKRKSCRKYSDDEIDMSAIREFMDNVKPLDSKINYSYEILTKDELNIRTRWNAPYYLALYSQKKENYGVNIGFIFQQLSLFLQSLDIGSCWVGMASIKENKPDFVITIAFGKSNDLTRDISQFKRKGLSEISDSEDERLIPAQLAPSAVNSQPWYFKHTDDGFDVYKVRHNIVKRKILGKWNDVDIGIALSHLYVSNPDTFEFKFENKKDLKGYEYIGPLKI</sequence>
<dbReference type="AlphaFoldDB" id="A0A0U2SLY7"/>
<evidence type="ECO:0000313" key="2">
    <source>
        <dbReference type="EMBL" id="ALT69893.1"/>
    </source>
</evidence>
<keyword evidence="3" id="KW-1185">Reference proteome</keyword>
<dbReference type="GeneID" id="26737095"/>
<dbReference type="GO" id="GO:0016491">
    <property type="term" value="F:oxidoreductase activity"/>
    <property type="evidence" value="ECO:0007669"/>
    <property type="project" value="InterPro"/>
</dbReference>
<dbReference type="Pfam" id="PF14512">
    <property type="entry name" value="TM1586_NiRdase"/>
    <property type="match status" value="1"/>
</dbReference>
<dbReference type="EMBL" id="CP011266">
    <property type="protein sequence ID" value="ALT69893.1"/>
    <property type="molecule type" value="Genomic_DNA"/>
</dbReference>
<gene>
    <name evidence="2" type="ORF">sm9_2137</name>
</gene>
<dbReference type="PATRIC" id="fig|230361.4.peg.2210"/>
<dbReference type="Proteomes" id="UP000067738">
    <property type="component" value="Chromosome"/>
</dbReference>
<reference evidence="2 3" key="1">
    <citation type="submission" date="2015-04" db="EMBL/GenBank/DDBJ databases">
        <title>The complete genome sequence of the rumen methanogen Methanobrevibacter millerae SM9.</title>
        <authorList>
            <person name="Leahy S.C."/>
            <person name="Kelly W.J."/>
            <person name="Pacheco D.M."/>
            <person name="Li D."/>
            <person name="Altermann E."/>
            <person name="Attwood G.T."/>
        </authorList>
    </citation>
    <scope>NUCLEOTIDE SEQUENCE [LARGE SCALE GENOMIC DNA]</scope>
    <source>
        <strain evidence="2 3">SM9</strain>
    </source>
</reference>
<protein>
    <submittedName>
        <fullName evidence="2">Nitroreductase family protein</fullName>
    </submittedName>
</protein>
<dbReference type="Gene3D" id="3.40.109.10">
    <property type="entry name" value="NADH Oxidase"/>
    <property type="match status" value="1"/>
</dbReference>
<dbReference type="InterPro" id="IPR029478">
    <property type="entry name" value="TM1586_NiRdase"/>
</dbReference>
<dbReference type="KEGG" id="mmil:sm9_2137"/>
<dbReference type="SUPFAM" id="SSF55469">
    <property type="entry name" value="FMN-dependent nitroreductase-like"/>
    <property type="match status" value="1"/>
</dbReference>